<dbReference type="Proteomes" id="UP000309340">
    <property type="component" value="Unassembled WGS sequence"/>
</dbReference>
<reference evidence="3 4" key="1">
    <citation type="submission" date="2017-03" db="EMBL/GenBank/DDBJ databases">
        <title>Genomes of endolithic fungi from Antarctica.</title>
        <authorList>
            <person name="Coleine C."/>
            <person name="Masonjones S."/>
            <person name="Stajich J.E."/>
        </authorList>
    </citation>
    <scope>NUCLEOTIDE SEQUENCE [LARGE SCALE GENOMIC DNA]</scope>
    <source>
        <strain evidence="3 4">CCFEE 5184</strain>
    </source>
</reference>
<comment type="caution">
    <text evidence="3">The sequence shown here is derived from an EMBL/GenBank/DDBJ whole genome shotgun (WGS) entry which is preliminary data.</text>
</comment>
<evidence type="ECO:0000256" key="1">
    <source>
        <dbReference type="ARBA" id="ARBA00022801"/>
    </source>
</evidence>
<dbReference type="InterPro" id="IPR029052">
    <property type="entry name" value="Metallo-depent_PP-like"/>
</dbReference>
<dbReference type="PANTHER" id="PTHR10340">
    <property type="entry name" value="SPHINGOMYELIN PHOSPHODIESTERASE"/>
    <property type="match status" value="1"/>
</dbReference>
<keyword evidence="1" id="KW-0378">Hydrolase</keyword>
<organism evidence="3 4">
    <name type="scientific">Friedmanniomyces simplex</name>
    <dbReference type="NCBI Taxonomy" id="329884"/>
    <lineage>
        <taxon>Eukaryota</taxon>
        <taxon>Fungi</taxon>
        <taxon>Dikarya</taxon>
        <taxon>Ascomycota</taxon>
        <taxon>Pezizomycotina</taxon>
        <taxon>Dothideomycetes</taxon>
        <taxon>Dothideomycetidae</taxon>
        <taxon>Mycosphaerellales</taxon>
        <taxon>Teratosphaeriaceae</taxon>
        <taxon>Friedmanniomyces</taxon>
    </lineage>
</organism>
<dbReference type="OrthoDB" id="282973at2759"/>
<gene>
    <name evidence="3" type="ORF">B0A55_04269</name>
</gene>
<evidence type="ECO:0008006" key="5">
    <source>
        <dbReference type="Google" id="ProtNLM"/>
    </source>
</evidence>
<proteinExistence type="predicted"/>
<keyword evidence="4" id="KW-1185">Reference proteome</keyword>
<dbReference type="PANTHER" id="PTHR10340:SF27">
    <property type="entry name" value="ACL091CP"/>
    <property type="match status" value="1"/>
</dbReference>
<dbReference type="AlphaFoldDB" id="A0A4U0WZF8"/>
<accession>A0A4U0WZF8</accession>
<evidence type="ECO:0000313" key="3">
    <source>
        <dbReference type="EMBL" id="TKA69244.1"/>
    </source>
</evidence>
<dbReference type="EMBL" id="NAJQ01000459">
    <property type="protein sequence ID" value="TKA69244.1"/>
    <property type="molecule type" value="Genomic_DNA"/>
</dbReference>
<dbReference type="SUPFAM" id="SSF56300">
    <property type="entry name" value="Metallo-dependent phosphatases"/>
    <property type="match status" value="1"/>
</dbReference>
<feature type="non-terminal residue" evidence="3">
    <location>
        <position position="1"/>
    </location>
</feature>
<keyword evidence="2" id="KW-0325">Glycoprotein</keyword>
<evidence type="ECO:0000256" key="2">
    <source>
        <dbReference type="ARBA" id="ARBA00023180"/>
    </source>
</evidence>
<dbReference type="STRING" id="329884.A0A4U0WZF8"/>
<name>A0A4U0WZF8_9PEZI</name>
<sequence>SWPSGFNTPNSFRNDSNTFSWNYELLSSLWQTESWINGSEQQYASGQYGAYAHTTKEGLRVVSINSDFWYTPNIFNYYNYTNPDKSGILRFLVDELIAAEAADQRVWIIGHVPSGGSSAIANPSTLFHSLVARFSPATIAGVFFGHTHEDEKQLFYDFANTDTSNSSSSGAVRNYTNLDYDAPLMVAWIGPSIVPLTNYNAGWSVYSVDSSTFEIINAQVYFANISNSLTWSPEPEWEFEYDARSTYDPECQWSATAPLNATFWSGVTERMMGNESLIEEYLYLSTKKSVMTPSCVGTCLEEGICSIRSSNRAVYETCA</sequence>
<evidence type="ECO:0000313" key="4">
    <source>
        <dbReference type="Proteomes" id="UP000309340"/>
    </source>
</evidence>
<dbReference type="GO" id="GO:0008081">
    <property type="term" value="F:phosphoric diester hydrolase activity"/>
    <property type="evidence" value="ECO:0007669"/>
    <property type="project" value="TreeGrafter"/>
</dbReference>
<protein>
    <recommendedName>
        <fullName evidence="5">Calcineurin-like phosphoesterase domain-containing protein</fullName>
    </recommendedName>
</protein>